<sequence length="20" mass="2154">MLNTILQHSGLCGAVRNLNV</sequence>
<keyword evidence="2" id="KW-1185">Reference proteome</keyword>
<dbReference type="Proteomes" id="UP000830375">
    <property type="component" value="Unassembled WGS sequence"/>
</dbReference>
<organism evidence="1 2">
    <name type="scientific">Labeo rohita</name>
    <name type="common">Indian major carp</name>
    <name type="synonym">Cyprinus rohita</name>
    <dbReference type="NCBI Taxonomy" id="84645"/>
    <lineage>
        <taxon>Eukaryota</taxon>
        <taxon>Metazoa</taxon>
        <taxon>Chordata</taxon>
        <taxon>Craniata</taxon>
        <taxon>Vertebrata</taxon>
        <taxon>Euteleostomi</taxon>
        <taxon>Actinopterygii</taxon>
        <taxon>Neopterygii</taxon>
        <taxon>Teleostei</taxon>
        <taxon>Ostariophysi</taxon>
        <taxon>Cypriniformes</taxon>
        <taxon>Cyprinidae</taxon>
        <taxon>Labeoninae</taxon>
        <taxon>Labeonini</taxon>
        <taxon>Labeo</taxon>
    </lineage>
</organism>
<dbReference type="EMBL" id="JACTAM010000004">
    <property type="protein sequence ID" value="KAI2665595.1"/>
    <property type="molecule type" value="Genomic_DNA"/>
</dbReference>
<evidence type="ECO:0000313" key="1">
    <source>
        <dbReference type="EMBL" id="KAI2665595.1"/>
    </source>
</evidence>
<accession>A0ABQ8MSB2</accession>
<name>A0ABQ8MSB2_LABRO</name>
<gene>
    <name evidence="1" type="ORF">H4Q32_021930</name>
</gene>
<protein>
    <submittedName>
        <fullName evidence="1">Uncharacterized protein</fullName>
    </submittedName>
</protein>
<evidence type="ECO:0000313" key="2">
    <source>
        <dbReference type="Proteomes" id="UP000830375"/>
    </source>
</evidence>
<proteinExistence type="predicted"/>
<reference evidence="1 2" key="1">
    <citation type="submission" date="2022-01" db="EMBL/GenBank/DDBJ databases">
        <title>A high-quality chromosome-level genome assembly of rohu carp, Labeo rohita.</title>
        <authorList>
            <person name="Arick M.A. II"/>
            <person name="Hsu C.-Y."/>
            <person name="Magbanua Z."/>
            <person name="Pechanova O."/>
            <person name="Grover C."/>
            <person name="Miller E."/>
            <person name="Thrash A."/>
            <person name="Ezzel L."/>
            <person name="Alam S."/>
            <person name="Benzie J."/>
            <person name="Hamilton M."/>
            <person name="Karsi A."/>
            <person name="Lawrence M.L."/>
            <person name="Peterson D.G."/>
        </authorList>
    </citation>
    <scope>NUCLEOTIDE SEQUENCE [LARGE SCALE GENOMIC DNA]</scope>
    <source>
        <strain evidence="2">BAU-BD-2019</strain>
        <tissue evidence="1">Blood</tissue>
    </source>
</reference>
<comment type="caution">
    <text evidence="1">The sequence shown here is derived from an EMBL/GenBank/DDBJ whole genome shotgun (WGS) entry which is preliminary data.</text>
</comment>